<dbReference type="AlphaFoldDB" id="A0A2N8NQE1"/>
<reference evidence="5" key="1">
    <citation type="submission" date="2015-07" db="EMBL/GenBank/DDBJ databases">
        <authorList>
            <person name="Graham D.E."/>
            <person name="Giannone R.J."/>
            <person name="Gulvik C.A."/>
            <person name="Hettich R.L."/>
            <person name="Klingeman D.M."/>
            <person name="Mahan K.M."/>
            <person name="Parry R.J."/>
            <person name="Spain J.C."/>
        </authorList>
    </citation>
    <scope>NUCLEOTIDE SEQUENCE [LARGE SCALE GENOMIC DNA]</scope>
    <source>
        <strain evidence="5">ATCC 27428</strain>
    </source>
</reference>
<dbReference type="Proteomes" id="UP000528608">
    <property type="component" value="Unassembled WGS sequence"/>
</dbReference>
<keyword evidence="2" id="KW-1133">Transmembrane helix</keyword>
<protein>
    <submittedName>
        <fullName evidence="4">Uncharacterized protein</fullName>
    </submittedName>
</protein>
<feature type="region of interest" description="Disordered" evidence="1">
    <location>
        <begin position="126"/>
        <end position="145"/>
    </location>
</feature>
<feature type="transmembrane region" description="Helical" evidence="2">
    <location>
        <begin position="230"/>
        <end position="252"/>
    </location>
</feature>
<evidence type="ECO:0000313" key="6">
    <source>
        <dbReference type="Proteomes" id="UP000528608"/>
    </source>
</evidence>
<evidence type="ECO:0000256" key="1">
    <source>
        <dbReference type="SAM" id="MobiDB-lite"/>
    </source>
</evidence>
<keyword evidence="2" id="KW-0472">Membrane</keyword>
<proteinExistence type="predicted"/>
<comment type="caution">
    <text evidence="4">The sequence shown here is derived from an EMBL/GenBank/DDBJ whole genome shotgun (WGS) entry which is preliminary data.</text>
</comment>
<feature type="transmembrane region" description="Helical" evidence="2">
    <location>
        <begin position="63"/>
        <end position="84"/>
    </location>
</feature>
<reference evidence="4" key="2">
    <citation type="submission" date="2015-07" db="EMBL/GenBank/DDBJ databases">
        <authorList>
            <person name="Noorani M."/>
        </authorList>
    </citation>
    <scope>NUCLEOTIDE SEQUENCE [LARGE SCALE GENOMIC DNA]</scope>
    <source>
        <strain evidence="4">ATCC 27428</strain>
    </source>
</reference>
<evidence type="ECO:0000313" key="4">
    <source>
        <dbReference type="EMBL" id="PNE30989.1"/>
    </source>
</evidence>
<dbReference type="OrthoDB" id="529448at2"/>
<reference evidence="3 6" key="3">
    <citation type="submission" date="2020-08" db="EMBL/GenBank/DDBJ databases">
        <title>Genomic Encyclopedia of Type Strains, Phase III (KMG-III): the genomes of soil and plant-associated and newly described type strains.</title>
        <authorList>
            <person name="Whitman W."/>
        </authorList>
    </citation>
    <scope>NUCLEOTIDE SEQUENCE [LARGE SCALE GENOMIC DNA]</scope>
    <source>
        <strain evidence="3 6">CECT 3259</strain>
    </source>
</reference>
<feature type="transmembrane region" description="Helical" evidence="2">
    <location>
        <begin position="204"/>
        <end position="224"/>
    </location>
</feature>
<keyword evidence="5" id="KW-1185">Reference proteome</keyword>
<sequence length="318" mass="34665">MNLESLAKPVTSALTGRFVLVSLLPTTAAAALLLTLCWAGAPGPVRFARAWDTAGRLGGGEAFLLLLAVLLAGLVTMPLQLPLVRWLEGYWPRRLAWLSTWCIARQERRRGTIGAEIVTDPPSPEAARRLAQRMGERGDRQRARFPTGPGLLRPTALGNALTAAEARAGRRYGLDAVVVWTRLEPLLDDRVRATVADRRTTMDAAARLSVTAALCTPLSAWLLWRSGWWLLLAAALLAAARIAYTAAVHAAIDYGESVAAAFDLHRFDLLTALHLPLPADLDEERAANQALSDLWRQGDRRNHPFRYEHPDASPPASG</sequence>
<organism evidence="4 5">
    <name type="scientific">Streptomyces eurocidicus</name>
    <name type="common">Streptoverticillium eurocidicus</name>
    <dbReference type="NCBI Taxonomy" id="66423"/>
    <lineage>
        <taxon>Bacteria</taxon>
        <taxon>Bacillati</taxon>
        <taxon>Actinomycetota</taxon>
        <taxon>Actinomycetes</taxon>
        <taxon>Kitasatosporales</taxon>
        <taxon>Streptomycetaceae</taxon>
        <taxon>Streptomyces</taxon>
    </lineage>
</organism>
<keyword evidence="2" id="KW-0812">Transmembrane</keyword>
<accession>A0A2N8NQE1</accession>
<evidence type="ECO:0000256" key="2">
    <source>
        <dbReference type="SAM" id="Phobius"/>
    </source>
</evidence>
<evidence type="ECO:0000313" key="3">
    <source>
        <dbReference type="EMBL" id="MBB5123095.1"/>
    </source>
</evidence>
<gene>
    <name evidence="4" type="ORF">AF335_27080</name>
    <name evidence="3" type="ORF">FHS36_006574</name>
</gene>
<dbReference type="RefSeq" id="WP_102921119.1">
    <property type="nucleotide sequence ID" value="NZ_JACHJF010000042.1"/>
</dbReference>
<name>A0A2N8NQE1_STREU</name>
<dbReference type="EMBL" id="LGUI01000010">
    <property type="protein sequence ID" value="PNE30989.1"/>
    <property type="molecule type" value="Genomic_DNA"/>
</dbReference>
<dbReference type="EMBL" id="JACHJF010000042">
    <property type="protein sequence ID" value="MBB5123095.1"/>
    <property type="molecule type" value="Genomic_DNA"/>
</dbReference>
<evidence type="ECO:0000313" key="5">
    <source>
        <dbReference type="Proteomes" id="UP000235945"/>
    </source>
</evidence>
<dbReference type="Proteomes" id="UP000235945">
    <property type="component" value="Unassembled WGS sequence"/>
</dbReference>